<feature type="transmembrane region" description="Helical" evidence="9">
    <location>
        <begin position="238"/>
        <end position="260"/>
    </location>
</feature>
<feature type="transmembrane region" description="Helical" evidence="9">
    <location>
        <begin position="126"/>
        <end position="149"/>
    </location>
</feature>
<feature type="domain" description="ABC transmembrane type-1" evidence="11">
    <location>
        <begin position="16"/>
        <end position="298"/>
    </location>
</feature>
<dbReference type="PROSITE" id="PS00211">
    <property type="entry name" value="ABC_TRANSPORTER_1"/>
    <property type="match status" value="1"/>
</dbReference>
<keyword evidence="5" id="KW-0547">Nucleotide-binding</keyword>
<reference evidence="12 13" key="1">
    <citation type="submission" date="2016-02" db="EMBL/GenBank/DDBJ databases">
        <title>Genome sequence of Clostridium thermobutyricum DSM 4928.</title>
        <authorList>
            <person name="Poehlein A."/>
            <person name="Daniel R."/>
        </authorList>
    </citation>
    <scope>NUCLEOTIDE SEQUENCE [LARGE SCALE GENOMIC DNA]</scope>
    <source>
        <strain evidence="12 13">DSM 4928</strain>
    </source>
</reference>
<feature type="domain" description="ABC transporter" evidence="10">
    <location>
        <begin position="332"/>
        <end position="567"/>
    </location>
</feature>
<dbReference type="OrthoDB" id="9762778at2"/>
<evidence type="ECO:0000256" key="4">
    <source>
        <dbReference type="ARBA" id="ARBA00022692"/>
    </source>
</evidence>
<feature type="transmembrane region" description="Helical" evidence="9">
    <location>
        <begin position="12"/>
        <end position="32"/>
    </location>
</feature>
<dbReference type="InterPro" id="IPR039421">
    <property type="entry name" value="Type_1_exporter"/>
</dbReference>
<dbReference type="InterPro" id="IPR036640">
    <property type="entry name" value="ABC1_TM_sf"/>
</dbReference>
<keyword evidence="8 9" id="KW-0472">Membrane</keyword>
<evidence type="ECO:0000256" key="1">
    <source>
        <dbReference type="ARBA" id="ARBA00004651"/>
    </source>
</evidence>
<proteinExistence type="predicted"/>
<evidence type="ECO:0000256" key="2">
    <source>
        <dbReference type="ARBA" id="ARBA00022448"/>
    </source>
</evidence>
<dbReference type="AlphaFoldDB" id="A0A1V4SSF2"/>
<keyword evidence="7 9" id="KW-1133">Transmembrane helix</keyword>
<evidence type="ECO:0000256" key="9">
    <source>
        <dbReference type="SAM" id="Phobius"/>
    </source>
</evidence>
<name>A0A1V4SSF2_9CLOT</name>
<dbReference type="Pfam" id="PF00005">
    <property type="entry name" value="ABC_tran"/>
    <property type="match status" value="1"/>
</dbReference>
<organism evidence="12 13">
    <name type="scientific">Clostridium thermobutyricum DSM 4928</name>
    <dbReference type="NCBI Taxonomy" id="1121339"/>
    <lineage>
        <taxon>Bacteria</taxon>
        <taxon>Bacillati</taxon>
        <taxon>Bacillota</taxon>
        <taxon>Clostridia</taxon>
        <taxon>Eubacteriales</taxon>
        <taxon>Clostridiaceae</taxon>
        <taxon>Clostridium</taxon>
    </lineage>
</organism>
<comment type="subcellular location">
    <subcellularLocation>
        <location evidence="1">Cell membrane</location>
        <topology evidence="1">Multi-pass membrane protein</topology>
    </subcellularLocation>
</comment>
<evidence type="ECO:0000259" key="11">
    <source>
        <dbReference type="PROSITE" id="PS50929"/>
    </source>
</evidence>
<dbReference type="PANTHER" id="PTHR43394:SF1">
    <property type="entry name" value="ATP-BINDING CASSETTE SUB-FAMILY B MEMBER 10, MITOCHONDRIAL"/>
    <property type="match status" value="1"/>
</dbReference>
<feature type="transmembrane region" description="Helical" evidence="9">
    <location>
        <begin position="55"/>
        <end position="76"/>
    </location>
</feature>
<dbReference type="GO" id="GO:0015421">
    <property type="term" value="F:ABC-type oligopeptide transporter activity"/>
    <property type="evidence" value="ECO:0007669"/>
    <property type="project" value="TreeGrafter"/>
</dbReference>
<evidence type="ECO:0000256" key="6">
    <source>
        <dbReference type="ARBA" id="ARBA00022840"/>
    </source>
</evidence>
<sequence length="577" mass="63865">MLKLFKKLKPYSFPLIIVVILLLIQTVTQLYLPTMLSKIVDKGIVGKDVSYIEKIGMYMILLTLLGGIATAIASFISSKIAMGFGRDLRRYVFTKAETFSLAEMDKVGTASLITRTTNDVTQVQQLLITILNMMIVAPLTCIAGIYMAIKTNAKLSLILLVAMPVVILSILFVGKIGMPRFKAMQVKLDKINKILRENLTGIRVVRAFNKQNFEKERFEEANFDFTDNAIKVNKIISILMPLLMLLLNLTSVSIIWLGAYKINSGSMEVGNLMAFIQYVMQIMFSLVMISMLFIMIPRAAASADRINKVLAIEPTIVDTENSITEFNDKGTLEFKNVSFAFPGAENNALSNISFKVKPGETTAIIGGTGSGKSTILNLVSRFYDSTEGEILLNGTNIKNLTLDALRKNIGFVPQKAVLFSGTIEENLKYGKPDATMDEMIHASKVAQSYDFILNKENGFKSIVEQGGRNFSGGQKQRLSIARAIIRKPDVYMFDDSFSALDFKTDAKLRAALKGETANAAVLIVAQRINTIKDADNILVINEGKIVGQGKHKELLETCDVYKEIASSQLSKEELENE</sequence>
<keyword evidence="4 9" id="KW-0812">Transmembrane</keyword>
<evidence type="ECO:0000256" key="3">
    <source>
        <dbReference type="ARBA" id="ARBA00022475"/>
    </source>
</evidence>
<dbReference type="FunFam" id="1.20.1560.10:FF:000040">
    <property type="entry name" value="Multidrug ABC transporter ATP-binding protein"/>
    <property type="match status" value="1"/>
</dbReference>
<comment type="caution">
    <text evidence="12">The sequence shown here is derived from an EMBL/GenBank/DDBJ whole genome shotgun (WGS) entry which is preliminary data.</text>
</comment>
<dbReference type="GO" id="GO:0005886">
    <property type="term" value="C:plasma membrane"/>
    <property type="evidence" value="ECO:0007669"/>
    <property type="project" value="UniProtKB-SubCell"/>
</dbReference>
<dbReference type="SUPFAM" id="SSF90123">
    <property type="entry name" value="ABC transporter transmembrane region"/>
    <property type="match status" value="1"/>
</dbReference>
<accession>A0A1V4SSF2</accession>
<dbReference type="InterPro" id="IPR017871">
    <property type="entry name" value="ABC_transporter-like_CS"/>
</dbReference>
<dbReference type="InterPro" id="IPR003439">
    <property type="entry name" value="ABC_transporter-like_ATP-bd"/>
</dbReference>
<dbReference type="GO" id="GO:0016887">
    <property type="term" value="F:ATP hydrolysis activity"/>
    <property type="evidence" value="ECO:0007669"/>
    <property type="project" value="InterPro"/>
</dbReference>
<evidence type="ECO:0000256" key="7">
    <source>
        <dbReference type="ARBA" id="ARBA00022989"/>
    </source>
</evidence>
<dbReference type="SUPFAM" id="SSF52540">
    <property type="entry name" value="P-loop containing nucleoside triphosphate hydrolases"/>
    <property type="match status" value="1"/>
</dbReference>
<evidence type="ECO:0000259" key="10">
    <source>
        <dbReference type="PROSITE" id="PS50893"/>
    </source>
</evidence>
<dbReference type="InterPro" id="IPR027417">
    <property type="entry name" value="P-loop_NTPase"/>
</dbReference>
<feature type="transmembrane region" description="Helical" evidence="9">
    <location>
        <begin position="155"/>
        <end position="174"/>
    </location>
</feature>
<evidence type="ECO:0000256" key="8">
    <source>
        <dbReference type="ARBA" id="ARBA00023136"/>
    </source>
</evidence>
<protein>
    <submittedName>
        <fullName evidence="12">Putative ABC transporter ATP-binding protein</fullName>
    </submittedName>
</protein>
<dbReference type="CDD" id="cd18548">
    <property type="entry name" value="ABC_6TM_Tm287_like"/>
    <property type="match status" value="1"/>
</dbReference>
<dbReference type="GO" id="GO:0005524">
    <property type="term" value="F:ATP binding"/>
    <property type="evidence" value="ECO:0007669"/>
    <property type="project" value="UniProtKB-KW"/>
</dbReference>
<dbReference type="Gene3D" id="3.40.50.300">
    <property type="entry name" value="P-loop containing nucleotide triphosphate hydrolases"/>
    <property type="match status" value="1"/>
</dbReference>
<dbReference type="InterPro" id="IPR011527">
    <property type="entry name" value="ABC1_TM_dom"/>
</dbReference>
<keyword evidence="3" id="KW-1003">Cell membrane</keyword>
<gene>
    <name evidence="12" type="ORF">CLTHE_26390</name>
</gene>
<dbReference type="Pfam" id="PF00664">
    <property type="entry name" value="ABC_membrane"/>
    <property type="match status" value="1"/>
</dbReference>
<dbReference type="Proteomes" id="UP000191448">
    <property type="component" value="Unassembled WGS sequence"/>
</dbReference>
<feature type="transmembrane region" description="Helical" evidence="9">
    <location>
        <begin position="272"/>
        <end position="296"/>
    </location>
</feature>
<dbReference type="EMBL" id="LTAY01000070">
    <property type="protein sequence ID" value="OPX46818.1"/>
    <property type="molecule type" value="Genomic_DNA"/>
</dbReference>
<dbReference type="PROSITE" id="PS50893">
    <property type="entry name" value="ABC_TRANSPORTER_2"/>
    <property type="match status" value="1"/>
</dbReference>
<evidence type="ECO:0000256" key="5">
    <source>
        <dbReference type="ARBA" id="ARBA00022741"/>
    </source>
</evidence>
<dbReference type="PANTHER" id="PTHR43394">
    <property type="entry name" value="ATP-DEPENDENT PERMEASE MDL1, MITOCHONDRIAL"/>
    <property type="match status" value="1"/>
</dbReference>
<dbReference type="InterPro" id="IPR003593">
    <property type="entry name" value="AAA+_ATPase"/>
</dbReference>
<evidence type="ECO:0000313" key="12">
    <source>
        <dbReference type="EMBL" id="OPX46818.1"/>
    </source>
</evidence>
<keyword evidence="2" id="KW-0813">Transport</keyword>
<evidence type="ECO:0000313" key="13">
    <source>
        <dbReference type="Proteomes" id="UP000191448"/>
    </source>
</evidence>
<dbReference type="RefSeq" id="WP_080023843.1">
    <property type="nucleotide sequence ID" value="NZ_LTAY01000070.1"/>
</dbReference>
<keyword evidence="6 12" id="KW-0067">ATP-binding</keyword>
<dbReference type="PROSITE" id="PS50929">
    <property type="entry name" value="ABC_TM1F"/>
    <property type="match status" value="1"/>
</dbReference>
<dbReference type="SMART" id="SM00382">
    <property type="entry name" value="AAA"/>
    <property type="match status" value="1"/>
</dbReference>
<dbReference type="FunFam" id="3.40.50.300:FF:000854">
    <property type="entry name" value="Multidrug ABC transporter ATP-binding protein"/>
    <property type="match status" value="1"/>
</dbReference>
<dbReference type="Gene3D" id="1.20.1560.10">
    <property type="entry name" value="ABC transporter type 1, transmembrane domain"/>
    <property type="match status" value="1"/>
</dbReference>